<keyword evidence="2" id="KW-1133">Transmembrane helix</keyword>
<feature type="compositionally biased region" description="Basic and acidic residues" evidence="1">
    <location>
        <begin position="181"/>
        <end position="199"/>
    </location>
</feature>
<feature type="compositionally biased region" description="Low complexity" evidence="1">
    <location>
        <begin position="219"/>
        <end position="230"/>
    </location>
</feature>
<protein>
    <recommendedName>
        <fullName evidence="4">Transmembrane protein</fullName>
    </recommendedName>
</protein>
<evidence type="ECO:0000256" key="1">
    <source>
        <dbReference type="SAM" id="MobiDB-lite"/>
    </source>
</evidence>
<accession>A0A7S1IGV6</accession>
<evidence type="ECO:0000256" key="2">
    <source>
        <dbReference type="SAM" id="Phobius"/>
    </source>
</evidence>
<gene>
    <name evidence="3" type="ORF">EGYM00392_LOCUS22972</name>
</gene>
<sequence length="298" mass="31508">MSPLPSLAASPPMTGESVTAGNVKYTVTVLRSLETFDADVFRSIVANAIGVAAWQVRILAVQGGSVIVQFVVDGVSPTQQSMVADVLQTSCSDCLSTLVDCSTISMESSGDPTENTVVPSPSASPSPMIMFGAAAAATVGNSSVGFVIVIVVVAVVVVLLGALAGVACFYRNLRHRDRKVDTQHPMWRENPHPVKHESGSDGEPCSSGDAGVPKVESITSKTTGPATPTTVDHEQYSWPEKQLEENAESPEGPPARFVNPSRQEQPRARAALTELLTKVDKSDRLLPPGRGHHRPGFQ</sequence>
<evidence type="ECO:0000313" key="3">
    <source>
        <dbReference type="EMBL" id="CAD9011871.1"/>
    </source>
</evidence>
<proteinExistence type="predicted"/>
<dbReference type="AlphaFoldDB" id="A0A7S1IGV6"/>
<reference evidence="3" key="1">
    <citation type="submission" date="2021-01" db="EMBL/GenBank/DDBJ databases">
        <authorList>
            <person name="Corre E."/>
            <person name="Pelletier E."/>
            <person name="Niang G."/>
            <person name="Scheremetjew M."/>
            <person name="Finn R."/>
            <person name="Kale V."/>
            <person name="Holt S."/>
            <person name="Cochrane G."/>
            <person name="Meng A."/>
            <person name="Brown T."/>
            <person name="Cohen L."/>
        </authorList>
    </citation>
    <scope>NUCLEOTIDE SEQUENCE</scope>
    <source>
        <strain evidence="3">NIES-381</strain>
    </source>
</reference>
<keyword evidence="2" id="KW-0472">Membrane</keyword>
<dbReference type="EMBL" id="HBGA01061907">
    <property type="protein sequence ID" value="CAD9011871.1"/>
    <property type="molecule type" value="Transcribed_RNA"/>
</dbReference>
<keyword evidence="2" id="KW-0812">Transmembrane</keyword>
<feature type="transmembrane region" description="Helical" evidence="2">
    <location>
        <begin position="144"/>
        <end position="170"/>
    </location>
</feature>
<feature type="region of interest" description="Disordered" evidence="1">
    <location>
        <begin position="181"/>
        <end position="298"/>
    </location>
</feature>
<organism evidence="3">
    <name type="scientific">Eutreptiella gymnastica</name>
    <dbReference type="NCBI Taxonomy" id="73025"/>
    <lineage>
        <taxon>Eukaryota</taxon>
        <taxon>Discoba</taxon>
        <taxon>Euglenozoa</taxon>
        <taxon>Euglenida</taxon>
        <taxon>Spirocuta</taxon>
        <taxon>Euglenophyceae</taxon>
        <taxon>Eutreptiales</taxon>
        <taxon>Eutreptiaceae</taxon>
        <taxon>Eutreptiella</taxon>
    </lineage>
</organism>
<evidence type="ECO:0008006" key="4">
    <source>
        <dbReference type="Google" id="ProtNLM"/>
    </source>
</evidence>
<name>A0A7S1IGV6_9EUGL</name>